<accession>A0A7J9F5F6</accession>
<feature type="coiled-coil region" evidence="1">
    <location>
        <begin position="22"/>
        <end position="103"/>
    </location>
</feature>
<keyword evidence="3" id="KW-1185">Reference proteome</keyword>
<gene>
    <name evidence="2" type="ORF">Gotri_004494</name>
</gene>
<dbReference type="AlphaFoldDB" id="A0A7J9F5F6"/>
<name>A0A7J9F5F6_9ROSI</name>
<evidence type="ECO:0000313" key="2">
    <source>
        <dbReference type="EMBL" id="MBA0780388.1"/>
    </source>
</evidence>
<reference evidence="2 3" key="1">
    <citation type="journal article" date="2019" name="Genome Biol. Evol.">
        <title>Insights into the evolution of the New World diploid cottons (Gossypium, subgenus Houzingenia) based on genome sequencing.</title>
        <authorList>
            <person name="Grover C.E."/>
            <person name="Arick M.A. 2nd"/>
            <person name="Thrash A."/>
            <person name="Conover J.L."/>
            <person name="Sanders W.S."/>
            <person name="Peterson D.G."/>
            <person name="Frelichowski J.E."/>
            <person name="Scheffler J.A."/>
            <person name="Scheffler B.E."/>
            <person name="Wendel J.F."/>
        </authorList>
    </citation>
    <scope>NUCLEOTIDE SEQUENCE [LARGE SCALE GENOMIC DNA]</scope>
    <source>
        <strain evidence="2">8</strain>
        <tissue evidence="2">Leaf</tissue>
    </source>
</reference>
<proteinExistence type="predicted"/>
<feature type="non-terminal residue" evidence="2">
    <location>
        <position position="105"/>
    </location>
</feature>
<keyword evidence="1" id="KW-0175">Coiled coil</keyword>
<sequence>MHLRLDRFERKKSKPDRWERKFQEAQMRNEALEKILSESRNEKDEIKAKVAELEKTLHNYRNRNSVMELRASLGKIEEMKRRVEELEMALQNYEIRIEFLKAREE</sequence>
<evidence type="ECO:0000256" key="1">
    <source>
        <dbReference type="SAM" id="Coils"/>
    </source>
</evidence>
<protein>
    <submittedName>
        <fullName evidence="2">Uncharacterized protein</fullName>
    </submittedName>
</protein>
<dbReference type="EMBL" id="JABEZW010000011">
    <property type="protein sequence ID" value="MBA0780388.1"/>
    <property type="molecule type" value="Genomic_DNA"/>
</dbReference>
<organism evidence="2 3">
    <name type="scientific">Gossypium trilobum</name>
    <dbReference type="NCBI Taxonomy" id="34281"/>
    <lineage>
        <taxon>Eukaryota</taxon>
        <taxon>Viridiplantae</taxon>
        <taxon>Streptophyta</taxon>
        <taxon>Embryophyta</taxon>
        <taxon>Tracheophyta</taxon>
        <taxon>Spermatophyta</taxon>
        <taxon>Magnoliopsida</taxon>
        <taxon>eudicotyledons</taxon>
        <taxon>Gunneridae</taxon>
        <taxon>Pentapetalae</taxon>
        <taxon>rosids</taxon>
        <taxon>malvids</taxon>
        <taxon>Malvales</taxon>
        <taxon>Malvaceae</taxon>
        <taxon>Malvoideae</taxon>
        <taxon>Gossypium</taxon>
    </lineage>
</organism>
<dbReference type="Proteomes" id="UP000593568">
    <property type="component" value="Unassembled WGS sequence"/>
</dbReference>
<evidence type="ECO:0000313" key="3">
    <source>
        <dbReference type="Proteomes" id="UP000593568"/>
    </source>
</evidence>
<comment type="caution">
    <text evidence="2">The sequence shown here is derived from an EMBL/GenBank/DDBJ whole genome shotgun (WGS) entry which is preliminary data.</text>
</comment>